<dbReference type="PROSITE" id="PS51354">
    <property type="entry name" value="GLUTAREDOXIN_2"/>
    <property type="match status" value="1"/>
</dbReference>
<dbReference type="CDD" id="cd03031">
    <property type="entry name" value="GRX_GRX_like"/>
    <property type="match status" value="1"/>
</dbReference>
<dbReference type="EMBL" id="JAYKXN010000007">
    <property type="protein sequence ID" value="KAK7271745.1"/>
    <property type="molecule type" value="Genomic_DNA"/>
</dbReference>
<dbReference type="PANTHER" id="PTHR45669">
    <property type="entry name" value="GLUTAREDOXIN DOMAIN-CONTAINING CYSTEINE-RICH PROTEIN CG12206-RELATED"/>
    <property type="match status" value="1"/>
</dbReference>
<proteinExistence type="predicted"/>
<comment type="caution">
    <text evidence="2">The sequence shown here is derived from an EMBL/GenBank/DDBJ whole genome shotgun (WGS) entry which is preliminary data.</text>
</comment>
<dbReference type="PANTHER" id="PTHR45669:SF30">
    <property type="entry name" value="OS04G0641300 PROTEIN"/>
    <property type="match status" value="1"/>
</dbReference>
<keyword evidence="3" id="KW-1185">Reference proteome</keyword>
<evidence type="ECO:0000313" key="2">
    <source>
        <dbReference type="EMBL" id="KAK7271745.1"/>
    </source>
</evidence>
<dbReference type="Gene3D" id="3.40.30.10">
    <property type="entry name" value="Glutaredoxin"/>
    <property type="match status" value="1"/>
</dbReference>
<accession>A0AAN9FAH4</accession>
<gene>
    <name evidence="2" type="ORF">RJT34_27899</name>
</gene>
<dbReference type="Pfam" id="PF00462">
    <property type="entry name" value="Glutaredoxin"/>
    <property type="match status" value="1"/>
</dbReference>
<reference evidence="2 3" key="1">
    <citation type="submission" date="2024-01" db="EMBL/GenBank/DDBJ databases">
        <title>The genomes of 5 underutilized Papilionoideae crops provide insights into root nodulation and disease resistance.</title>
        <authorList>
            <person name="Yuan L."/>
        </authorList>
    </citation>
    <scope>NUCLEOTIDE SEQUENCE [LARGE SCALE GENOMIC DNA]</scope>
    <source>
        <strain evidence="2">LY-2023</strain>
        <tissue evidence="2">Leaf</tissue>
    </source>
</reference>
<dbReference type="SUPFAM" id="SSF52833">
    <property type="entry name" value="Thioredoxin-like"/>
    <property type="match status" value="1"/>
</dbReference>
<dbReference type="InterPro" id="IPR036249">
    <property type="entry name" value="Thioredoxin-like_sf"/>
</dbReference>
<name>A0AAN9FAH4_CLITE</name>
<sequence length="416" mass="46118">MGCANSKPKGCDYCHCKGPYSSVPRSYSVHVHHPPQSKGDSYHVVALTSTTLGSLDQVSHNHGNGLRFPNGKVIDNDSFKIKKKHEEVVLEEAKTWSEMIEQKLPKAIIPRTPTTTPPCEPETINTWELMEGLEDISPFRSPKHFKSFSFGVSVNGHVDQTMPSGVMETGTDCSHKPIWPCKEGSNDSSPYKAAARVPDFGKNHVVVSSLFEKQESKNNKGFSLEEEKKISDDDDVVMDLKCGKDNKVVFYFTSLRGVRKTFEDCCRVRLILKGLGVKVDERDVSMHSGFKEELRELLGQGYGKGGLPRVFVGRNYIGGAEEIQQLHEGGKLEKLLGCCEKVDKCNGGDGGEICEVCGDIRFVPCETCYGSCKIYYEGDDGDDEGEEDGEIGEYGFQRCPDCNENGLIRCPMCCCY</sequence>
<feature type="domain" description="Glutaredoxin" evidence="1">
    <location>
        <begin position="249"/>
        <end position="317"/>
    </location>
</feature>
<dbReference type="FunFam" id="3.40.30.10:FF:000273">
    <property type="entry name" value="Glutaredoxin family protein"/>
    <property type="match status" value="1"/>
</dbReference>
<dbReference type="InterPro" id="IPR002109">
    <property type="entry name" value="Glutaredoxin"/>
</dbReference>
<protein>
    <recommendedName>
        <fullName evidence="1">Glutaredoxin domain-containing protein</fullName>
    </recommendedName>
</protein>
<evidence type="ECO:0000259" key="1">
    <source>
        <dbReference type="Pfam" id="PF00462"/>
    </source>
</evidence>
<organism evidence="2 3">
    <name type="scientific">Clitoria ternatea</name>
    <name type="common">Butterfly pea</name>
    <dbReference type="NCBI Taxonomy" id="43366"/>
    <lineage>
        <taxon>Eukaryota</taxon>
        <taxon>Viridiplantae</taxon>
        <taxon>Streptophyta</taxon>
        <taxon>Embryophyta</taxon>
        <taxon>Tracheophyta</taxon>
        <taxon>Spermatophyta</taxon>
        <taxon>Magnoliopsida</taxon>
        <taxon>eudicotyledons</taxon>
        <taxon>Gunneridae</taxon>
        <taxon>Pentapetalae</taxon>
        <taxon>rosids</taxon>
        <taxon>fabids</taxon>
        <taxon>Fabales</taxon>
        <taxon>Fabaceae</taxon>
        <taxon>Papilionoideae</taxon>
        <taxon>50 kb inversion clade</taxon>
        <taxon>NPAAA clade</taxon>
        <taxon>indigoferoid/millettioid clade</taxon>
        <taxon>Phaseoleae</taxon>
        <taxon>Clitoria</taxon>
    </lineage>
</organism>
<dbReference type="AlphaFoldDB" id="A0AAN9FAH4"/>
<dbReference type="Pfam" id="PF23733">
    <property type="entry name" value="GRXCR1-2_C"/>
    <property type="match status" value="1"/>
</dbReference>
<evidence type="ECO:0000313" key="3">
    <source>
        <dbReference type="Proteomes" id="UP001359559"/>
    </source>
</evidence>
<dbReference type="Proteomes" id="UP001359559">
    <property type="component" value="Unassembled WGS sequence"/>
</dbReference>